<dbReference type="EMBL" id="VSWD01000008">
    <property type="protein sequence ID" value="KAK3096246.1"/>
    <property type="molecule type" value="Genomic_DNA"/>
</dbReference>
<comment type="caution">
    <text evidence="10">The sequence shown here is derived from an EMBL/GenBank/DDBJ whole genome shotgun (WGS) entry which is preliminary data.</text>
</comment>
<evidence type="ECO:0000256" key="4">
    <source>
        <dbReference type="ARBA" id="ARBA00022692"/>
    </source>
</evidence>
<evidence type="ECO:0000256" key="5">
    <source>
        <dbReference type="ARBA" id="ARBA00022824"/>
    </source>
</evidence>
<feature type="transmembrane region" description="Helical" evidence="9">
    <location>
        <begin position="138"/>
        <end position="159"/>
    </location>
</feature>
<keyword evidence="4 9" id="KW-0812">Transmembrane</keyword>
<reference evidence="10" key="1">
    <citation type="submission" date="2019-08" db="EMBL/GenBank/DDBJ databases">
        <title>The improved chromosome-level genome for the pearl oyster Pinctada fucata martensii using PacBio sequencing and Hi-C.</title>
        <authorList>
            <person name="Zheng Z."/>
        </authorList>
    </citation>
    <scope>NUCLEOTIDE SEQUENCE</scope>
    <source>
        <strain evidence="10">ZZ-2019</strain>
        <tissue evidence="10">Adductor muscle</tissue>
    </source>
</reference>
<dbReference type="PANTHER" id="PTHR13085:SF0">
    <property type="entry name" value="SIGNAL PEPTIDASE COMPLEX SUBUNIT 2"/>
    <property type="match status" value="1"/>
</dbReference>
<accession>A0AA88YGC3</accession>
<gene>
    <name evidence="10" type="ORF">FSP39_024915</name>
</gene>
<evidence type="ECO:0000256" key="8">
    <source>
        <dbReference type="ARBA" id="ARBA00045608"/>
    </source>
</evidence>
<evidence type="ECO:0000256" key="6">
    <source>
        <dbReference type="ARBA" id="ARBA00022989"/>
    </source>
</evidence>
<comment type="similarity">
    <text evidence="2 9">Belongs to the SPCS2 family.</text>
</comment>
<evidence type="ECO:0000313" key="11">
    <source>
        <dbReference type="Proteomes" id="UP001186944"/>
    </source>
</evidence>
<feature type="transmembrane region" description="Helical" evidence="9">
    <location>
        <begin position="108"/>
        <end position="126"/>
    </location>
</feature>
<evidence type="ECO:0000313" key="10">
    <source>
        <dbReference type="EMBL" id="KAK3096246.1"/>
    </source>
</evidence>
<name>A0AA88YGC3_PINIB</name>
<keyword evidence="7 9" id="KW-0472">Membrane</keyword>
<dbReference type="GO" id="GO:0005787">
    <property type="term" value="C:signal peptidase complex"/>
    <property type="evidence" value="ECO:0007669"/>
    <property type="project" value="UniProtKB-UniRule"/>
</dbReference>
<evidence type="ECO:0000256" key="1">
    <source>
        <dbReference type="ARBA" id="ARBA00004477"/>
    </source>
</evidence>
<dbReference type="GO" id="GO:0045047">
    <property type="term" value="P:protein targeting to ER"/>
    <property type="evidence" value="ECO:0007669"/>
    <property type="project" value="TreeGrafter"/>
</dbReference>
<keyword evidence="5 9" id="KW-0256">Endoplasmic reticulum</keyword>
<dbReference type="GO" id="GO:0006465">
    <property type="term" value="P:signal peptide processing"/>
    <property type="evidence" value="ECO:0007669"/>
    <property type="project" value="UniProtKB-UniRule"/>
</dbReference>
<keyword evidence="6 9" id="KW-1133">Transmembrane helix</keyword>
<dbReference type="AlphaFoldDB" id="A0AA88YGC3"/>
<dbReference type="Pfam" id="PF06703">
    <property type="entry name" value="SPC25"/>
    <property type="match status" value="1"/>
</dbReference>
<comment type="subcellular location">
    <subcellularLocation>
        <location evidence="1 9">Endoplasmic reticulum membrane</location>
        <topology evidence="1 9">Multi-pass membrane protein</topology>
    </subcellularLocation>
</comment>
<evidence type="ECO:0000256" key="3">
    <source>
        <dbReference type="ARBA" id="ARBA00017057"/>
    </source>
</evidence>
<evidence type="ECO:0000256" key="7">
    <source>
        <dbReference type="ARBA" id="ARBA00023136"/>
    </source>
</evidence>
<proteinExistence type="inferred from homology"/>
<dbReference type="GO" id="GO:0008233">
    <property type="term" value="F:peptidase activity"/>
    <property type="evidence" value="ECO:0007669"/>
    <property type="project" value="UniProtKB-UniRule"/>
</dbReference>
<dbReference type="InterPro" id="IPR009582">
    <property type="entry name" value="Spc2/SPCS2"/>
</dbReference>
<protein>
    <recommendedName>
        <fullName evidence="3 9">Signal peptidase complex subunit 2</fullName>
    </recommendedName>
</protein>
<evidence type="ECO:0000256" key="9">
    <source>
        <dbReference type="RuleBase" id="RU368033"/>
    </source>
</evidence>
<evidence type="ECO:0000256" key="2">
    <source>
        <dbReference type="ARBA" id="ARBA00007324"/>
    </source>
</evidence>
<sequence>MLKVYVRRTDDGRRTRYDNCSLELRSGELKTTILVGDHDFFFPTKFNENLFSGSGEEVEYGQWQSIEEKPVKIDKWDSAALKNALDDASKKVMVDNFGFQESHSLMDMRLAICTIAVGFSLFALLWDYLNPFPESRPILIICVLSYFVLMGVLTVYTTYIEKGIFLVALQKDEAGIDPDNKWELSSILKKYDEQYNLKMTYIDGKTRITRSQEVTKSVAEFFDENGTLCMDLFEPEVRMLQGRIAAEGKKE</sequence>
<dbReference type="PANTHER" id="PTHR13085">
    <property type="entry name" value="MICROSOMAL SIGNAL PEPTIDASE 25 KDA SUBUNIT"/>
    <property type="match status" value="1"/>
</dbReference>
<organism evidence="10 11">
    <name type="scientific">Pinctada imbricata</name>
    <name type="common">Atlantic pearl-oyster</name>
    <name type="synonym">Pinctada martensii</name>
    <dbReference type="NCBI Taxonomy" id="66713"/>
    <lineage>
        <taxon>Eukaryota</taxon>
        <taxon>Metazoa</taxon>
        <taxon>Spiralia</taxon>
        <taxon>Lophotrochozoa</taxon>
        <taxon>Mollusca</taxon>
        <taxon>Bivalvia</taxon>
        <taxon>Autobranchia</taxon>
        <taxon>Pteriomorphia</taxon>
        <taxon>Pterioida</taxon>
        <taxon>Pterioidea</taxon>
        <taxon>Pteriidae</taxon>
        <taxon>Pinctada</taxon>
    </lineage>
</organism>
<comment type="function">
    <text evidence="8 9">Component of the signal peptidase complex (SPC) which catalyzes the cleavage of N-terminal signal sequences from nascent proteins as they are translocated into the lumen of the endoplasmic reticulum. Enhances the enzymatic activity of SPC and facilitates the interactions between different components of the translocation site.</text>
</comment>
<keyword evidence="11" id="KW-1185">Reference proteome</keyword>
<dbReference type="Proteomes" id="UP001186944">
    <property type="component" value="Unassembled WGS sequence"/>
</dbReference>